<dbReference type="AlphaFoldDB" id="A0A812JQJ3"/>
<dbReference type="Gene3D" id="2.60.120.200">
    <property type="match status" value="1"/>
</dbReference>
<sequence length="524" mass="57211">MAMPASIGYTAAALTPPFTVELFANISLDAIPVGSTSSSSMAVLVGSFPTWFLALRRSSAGQAQLLFYHSRITLASHLSAEALDSVIASNPFTWDNSRQAWRHVAVVVVPNLATMHNVFFYVDGELVSSGYRAVSVIDILEAPYIIPEHRDVFHVGPVNVQRFPEFLAAGRPYYDLPLYAGQLDEVRVHHEALDGLTLGSQISELRRRAACNPRFLSSLRATLLAILKPITVNSNLSFMLTPPNTSSEQSECRTGYELCGALPGICVETCPGTLLRQADCSCDCPPTYFQTWLVGAIHLTGSGDVRNATVYDAEHNILGSLGFATLPQRIAISPNPSQVAVVEVWGGSSASYVSLEARRYEPRGGRSWRQLLGDLNLFADLPAYHRVVVMLCYRELRYETLPAQLWGMRLHDVALQGDRPTLLHHRRVVTYADPSLSCSRCSGEAPRSVLPRQDAMSCRCADGYGPNLLGKCVPLGGPLQSPVINLGNGTYHTAGTRVRLSFPPGLATWQVQRLFGLLFGWPAA</sequence>
<reference evidence="1" key="1">
    <citation type="submission" date="2021-02" db="EMBL/GenBank/DDBJ databases">
        <authorList>
            <person name="Dougan E. K."/>
            <person name="Rhodes N."/>
            <person name="Thang M."/>
            <person name="Chan C."/>
        </authorList>
    </citation>
    <scope>NUCLEOTIDE SEQUENCE</scope>
</reference>
<gene>
    <name evidence="1" type="ORF">SNAT2548_LOCUS7171</name>
</gene>
<dbReference type="Proteomes" id="UP000604046">
    <property type="component" value="Unassembled WGS sequence"/>
</dbReference>
<dbReference type="SUPFAM" id="SSF49899">
    <property type="entry name" value="Concanavalin A-like lectins/glucanases"/>
    <property type="match status" value="1"/>
</dbReference>
<proteinExistence type="predicted"/>
<organism evidence="1 2">
    <name type="scientific">Symbiodinium natans</name>
    <dbReference type="NCBI Taxonomy" id="878477"/>
    <lineage>
        <taxon>Eukaryota</taxon>
        <taxon>Sar</taxon>
        <taxon>Alveolata</taxon>
        <taxon>Dinophyceae</taxon>
        <taxon>Suessiales</taxon>
        <taxon>Symbiodiniaceae</taxon>
        <taxon>Symbiodinium</taxon>
    </lineage>
</organism>
<keyword evidence="2" id="KW-1185">Reference proteome</keyword>
<evidence type="ECO:0000313" key="1">
    <source>
        <dbReference type="EMBL" id="CAE7212064.1"/>
    </source>
</evidence>
<comment type="caution">
    <text evidence="1">The sequence shown here is derived from an EMBL/GenBank/DDBJ whole genome shotgun (WGS) entry which is preliminary data.</text>
</comment>
<dbReference type="EMBL" id="CAJNDS010000492">
    <property type="protein sequence ID" value="CAE7212064.1"/>
    <property type="molecule type" value="Genomic_DNA"/>
</dbReference>
<protein>
    <submittedName>
        <fullName evidence="1">Uncharacterized protein</fullName>
    </submittedName>
</protein>
<accession>A0A812JQJ3</accession>
<evidence type="ECO:0000313" key="2">
    <source>
        <dbReference type="Proteomes" id="UP000604046"/>
    </source>
</evidence>
<dbReference type="OrthoDB" id="10374761at2759"/>
<name>A0A812JQJ3_9DINO</name>
<dbReference type="InterPro" id="IPR013320">
    <property type="entry name" value="ConA-like_dom_sf"/>
</dbReference>